<evidence type="ECO:0000313" key="1">
    <source>
        <dbReference type="EMBL" id="GAB1253069.1"/>
    </source>
</evidence>
<keyword evidence="2" id="KW-1185">Reference proteome</keyword>
<sequence length="92" mass="9866">MGPTVPDLRGLFLRGLGGNSAALGVKQDDMVGPHDHIVSIRDGDGGGSGTPAFDETNSPWGWINFRTTAGNNMGAETRPKNQAVRYLMRARR</sequence>
<proteinExistence type="predicted"/>
<protein>
    <recommendedName>
        <fullName evidence="3">Tail fiber protein</fullName>
    </recommendedName>
</protein>
<organism evidence="1 2">
    <name type="scientific">Desulfovibrio falkowii</name>
    <dbReference type="NCBI Taxonomy" id="3136602"/>
    <lineage>
        <taxon>Bacteria</taxon>
        <taxon>Pseudomonadati</taxon>
        <taxon>Thermodesulfobacteriota</taxon>
        <taxon>Desulfovibrionia</taxon>
        <taxon>Desulfovibrionales</taxon>
        <taxon>Desulfovibrionaceae</taxon>
        <taxon>Desulfovibrio</taxon>
    </lineage>
</organism>
<reference evidence="1 2" key="1">
    <citation type="journal article" date="2025" name="Int. J. Syst. Evol. Microbiol.">
        <title>Desulfovibrio falkowii sp. nov., Porphyromonas miyakawae sp. nov., Mediterraneibacter flintii sp. nov. and Owariibacterium komagatae gen. nov., sp. nov., isolated from human faeces.</title>
        <authorList>
            <person name="Hamaguchi T."/>
            <person name="Ohara M."/>
            <person name="Hisatomi A."/>
            <person name="Sekiguchi K."/>
            <person name="Takeda J.I."/>
            <person name="Ueyama J."/>
            <person name="Ito M."/>
            <person name="Nishiwaki H."/>
            <person name="Ogi T."/>
            <person name="Hirayama M."/>
            <person name="Ohkuma M."/>
            <person name="Sakamoto M."/>
            <person name="Ohno K."/>
        </authorList>
    </citation>
    <scope>NUCLEOTIDE SEQUENCE [LARGE SCALE GENOMIC DNA]</scope>
    <source>
        <strain evidence="1 2">13CB8C</strain>
    </source>
</reference>
<evidence type="ECO:0008006" key="3">
    <source>
        <dbReference type="Google" id="ProtNLM"/>
    </source>
</evidence>
<gene>
    <name evidence="1" type="ORF">Defa_05560</name>
</gene>
<comment type="caution">
    <text evidence="1">The sequence shown here is derived from an EMBL/GenBank/DDBJ whole genome shotgun (WGS) entry which is preliminary data.</text>
</comment>
<dbReference type="SUPFAM" id="SSF88874">
    <property type="entry name" value="Receptor-binding domain of short tail fibre protein gp12"/>
    <property type="match status" value="1"/>
</dbReference>
<evidence type="ECO:0000313" key="2">
    <source>
        <dbReference type="Proteomes" id="UP001628192"/>
    </source>
</evidence>
<dbReference type="EMBL" id="BAAFSG010000001">
    <property type="protein sequence ID" value="GAB1253069.1"/>
    <property type="molecule type" value="Genomic_DNA"/>
</dbReference>
<dbReference type="Proteomes" id="UP001628192">
    <property type="component" value="Unassembled WGS sequence"/>
</dbReference>
<name>A0ABQ0E5Q5_9BACT</name>
<accession>A0ABQ0E5Q5</accession>